<dbReference type="Proteomes" id="UP000235371">
    <property type="component" value="Unassembled WGS sequence"/>
</dbReference>
<sequence length="280" mass="31819">MSVLDDREFFRLAALADSSFLDIDLAPWASAAEKQLLNLRDIPAVRLRGASLDTWTWWWAHVAGVGKGAGVCTVQCLWAWMRVELGLGIRHDGARTSIRNRGGGLGGRTRDRTRRCEVRRRFGRRNERTRGNIRSQSVGQGVRRRHAWKDSGRARGPSRIGLWWQLVGAIGQRSDKIRAWKIRIASSRDLLTGENPEPMDRSTSRIWRTTAARMRSGIGVIRRSCFVPQWRTCRRTSKTPNLLLAIRVSALRGCQVCWSWRTVAIWSRFCVGIIRSGCAL</sequence>
<dbReference type="EMBL" id="KZ613786">
    <property type="protein sequence ID" value="PMD61255.1"/>
    <property type="molecule type" value="Genomic_DNA"/>
</dbReference>
<feature type="region of interest" description="Disordered" evidence="1">
    <location>
        <begin position="128"/>
        <end position="155"/>
    </location>
</feature>
<evidence type="ECO:0000313" key="2">
    <source>
        <dbReference type="EMBL" id="PMD61255.1"/>
    </source>
</evidence>
<name>A0A2J6TDZ7_9HELO</name>
<dbReference type="AlphaFoldDB" id="A0A2J6TDZ7"/>
<evidence type="ECO:0000313" key="3">
    <source>
        <dbReference type="Proteomes" id="UP000235371"/>
    </source>
</evidence>
<dbReference type="GeneID" id="36580312"/>
<gene>
    <name evidence="2" type="ORF">K444DRAFT_366364</name>
</gene>
<dbReference type="RefSeq" id="XP_024738159.1">
    <property type="nucleotide sequence ID" value="XM_024872231.1"/>
</dbReference>
<protein>
    <submittedName>
        <fullName evidence="2">Uncharacterized protein</fullName>
    </submittedName>
</protein>
<accession>A0A2J6TDZ7</accession>
<dbReference type="InParanoid" id="A0A2J6TDZ7"/>
<evidence type="ECO:0000256" key="1">
    <source>
        <dbReference type="SAM" id="MobiDB-lite"/>
    </source>
</evidence>
<reference evidence="2 3" key="1">
    <citation type="submission" date="2016-04" db="EMBL/GenBank/DDBJ databases">
        <title>A degradative enzymes factory behind the ericoid mycorrhizal symbiosis.</title>
        <authorList>
            <consortium name="DOE Joint Genome Institute"/>
            <person name="Martino E."/>
            <person name="Morin E."/>
            <person name="Grelet G."/>
            <person name="Kuo A."/>
            <person name="Kohler A."/>
            <person name="Daghino S."/>
            <person name="Barry K."/>
            <person name="Choi C."/>
            <person name="Cichocki N."/>
            <person name="Clum A."/>
            <person name="Copeland A."/>
            <person name="Hainaut M."/>
            <person name="Haridas S."/>
            <person name="Labutti K."/>
            <person name="Lindquist E."/>
            <person name="Lipzen A."/>
            <person name="Khouja H.-R."/>
            <person name="Murat C."/>
            <person name="Ohm R."/>
            <person name="Olson A."/>
            <person name="Spatafora J."/>
            <person name="Veneault-Fourrey C."/>
            <person name="Henrissat B."/>
            <person name="Grigoriev I."/>
            <person name="Martin F."/>
            <person name="Perotto S."/>
        </authorList>
    </citation>
    <scope>NUCLEOTIDE SEQUENCE [LARGE SCALE GENOMIC DNA]</scope>
    <source>
        <strain evidence="2 3">E</strain>
    </source>
</reference>
<proteinExistence type="predicted"/>
<keyword evidence="3" id="KW-1185">Reference proteome</keyword>
<organism evidence="2 3">
    <name type="scientific">Hyaloscypha bicolor E</name>
    <dbReference type="NCBI Taxonomy" id="1095630"/>
    <lineage>
        <taxon>Eukaryota</taxon>
        <taxon>Fungi</taxon>
        <taxon>Dikarya</taxon>
        <taxon>Ascomycota</taxon>
        <taxon>Pezizomycotina</taxon>
        <taxon>Leotiomycetes</taxon>
        <taxon>Helotiales</taxon>
        <taxon>Hyaloscyphaceae</taxon>
        <taxon>Hyaloscypha</taxon>
        <taxon>Hyaloscypha bicolor</taxon>
    </lineage>
</organism>